<dbReference type="EMBL" id="JACHDO010000001">
    <property type="protein sequence ID" value="MBB5493924.1"/>
    <property type="molecule type" value="Genomic_DNA"/>
</dbReference>
<evidence type="ECO:0000256" key="1">
    <source>
        <dbReference type="SAM" id="MobiDB-lite"/>
    </source>
</evidence>
<feature type="region of interest" description="Disordered" evidence="1">
    <location>
        <begin position="94"/>
        <end position="125"/>
    </location>
</feature>
<evidence type="ECO:0000313" key="2">
    <source>
        <dbReference type="EMBL" id="MBB5493924.1"/>
    </source>
</evidence>
<proteinExistence type="predicted"/>
<organism evidence="2 3">
    <name type="scientific">Nocardiopsis metallicus</name>
    <dbReference type="NCBI Taxonomy" id="179819"/>
    <lineage>
        <taxon>Bacteria</taxon>
        <taxon>Bacillati</taxon>
        <taxon>Actinomycetota</taxon>
        <taxon>Actinomycetes</taxon>
        <taxon>Streptosporangiales</taxon>
        <taxon>Nocardiopsidaceae</taxon>
        <taxon>Nocardiopsis</taxon>
    </lineage>
</organism>
<dbReference type="Proteomes" id="UP000579647">
    <property type="component" value="Unassembled WGS sequence"/>
</dbReference>
<accession>A0A840WCQ8</accession>
<reference evidence="2 3" key="1">
    <citation type="submission" date="2020-08" db="EMBL/GenBank/DDBJ databases">
        <title>Sequencing the genomes of 1000 actinobacteria strains.</title>
        <authorList>
            <person name="Klenk H.-P."/>
        </authorList>
    </citation>
    <scope>NUCLEOTIDE SEQUENCE [LARGE SCALE GENOMIC DNA]</scope>
    <source>
        <strain evidence="2 3">DSM 44598</strain>
    </source>
</reference>
<sequence>MGAALAGELVAGAIIALMLTGGRMLEDLAGAVRAAPRVLCPPGRRAPVRGRGAVGLYAVPLSHFAQEEGFHVLAAVDDGPGNVGLKTLREEPFDACSQGHDSGRVGGRPRPAVTGPGRSSEEMMT</sequence>
<gene>
    <name evidence="2" type="ORF">HNR07_005061</name>
</gene>
<protein>
    <submittedName>
        <fullName evidence="2">Uncharacterized protein</fullName>
    </submittedName>
</protein>
<dbReference type="RefSeq" id="WP_184367018.1">
    <property type="nucleotide sequence ID" value="NZ_BAAAKM010000090.1"/>
</dbReference>
<keyword evidence="3" id="KW-1185">Reference proteome</keyword>
<dbReference type="AlphaFoldDB" id="A0A840WCQ8"/>
<evidence type="ECO:0000313" key="3">
    <source>
        <dbReference type="Proteomes" id="UP000579647"/>
    </source>
</evidence>
<comment type="caution">
    <text evidence="2">The sequence shown here is derived from an EMBL/GenBank/DDBJ whole genome shotgun (WGS) entry which is preliminary data.</text>
</comment>
<name>A0A840WCQ8_9ACTN</name>